<keyword evidence="2" id="KW-0418">Kinase</keyword>
<dbReference type="SUPFAM" id="SSF53067">
    <property type="entry name" value="Actin-like ATPase domain"/>
    <property type="match status" value="1"/>
</dbReference>
<organism evidence="2 3">
    <name type="scientific">Tumebacillus permanentifrigoris</name>
    <dbReference type="NCBI Taxonomy" id="378543"/>
    <lineage>
        <taxon>Bacteria</taxon>
        <taxon>Bacillati</taxon>
        <taxon>Bacillota</taxon>
        <taxon>Bacilli</taxon>
        <taxon>Bacillales</taxon>
        <taxon>Alicyclobacillaceae</taxon>
        <taxon>Tumebacillus</taxon>
    </lineage>
</organism>
<gene>
    <name evidence="2" type="ORF">C7459_101270</name>
</gene>
<dbReference type="GO" id="GO:0016301">
    <property type="term" value="F:kinase activity"/>
    <property type="evidence" value="ECO:0007669"/>
    <property type="project" value="UniProtKB-KW"/>
</dbReference>
<dbReference type="OrthoDB" id="9810372at2"/>
<dbReference type="PANTHER" id="PTHR18964:SF149">
    <property type="entry name" value="BIFUNCTIONAL UDP-N-ACETYLGLUCOSAMINE 2-EPIMERASE_N-ACETYLMANNOSAMINE KINASE"/>
    <property type="match status" value="1"/>
</dbReference>
<dbReference type="RefSeq" id="WP_109685477.1">
    <property type="nucleotide sequence ID" value="NZ_QGGL01000001.1"/>
</dbReference>
<protein>
    <submittedName>
        <fullName evidence="2">Glucokinase</fullName>
    </submittedName>
</protein>
<keyword evidence="2" id="KW-0808">Transferase</keyword>
<dbReference type="InterPro" id="IPR000600">
    <property type="entry name" value="ROK"/>
</dbReference>
<evidence type="ECO:0000313" key="2">
    <source>
        <dbReference type="EMBL" id="PWK16406.1"/>
    </source>
</evidence>
<dbReference type="Pfam" id="PF00480">
    <property type="entry name" value="ROK"/>
    <property type="match status" value="1"/>
</dbReference>
<comment type="caution">
    <text evidence="2">The sequence shown here is derived from an EMBL/GenBank/DDBJ whole genome shotgun (WGS) entry which is preliminary data.</text>
</comment>
<dbReference type="Proteomes" id="UP000245634">
    <property type="component" value="Unassembled WGS sequence"/>
</dbReference>
<keyword evidence="3" id="KW-1185">Reference proteome</keyword>
<dbReference type="EMBL" id="QGGL01000001">
    <property type="protein sequence ID" value="PWK16406.1"/>
    <property type="molecule type" value="Genomic_DNA"/>
</dbReference>
<reference evidence="2 3" key="1">
    <citation type="submission" date="2018-05" db="EMBL/GenBank/DDBJ databases">
        <title>Genomic Encyclopedia of Type Strains, Phase IV (KMG-IV): sequencing the most valuable type-strain genomes for metagenomic binning, comparative biology and taxonomic classification.</title>
        <authorList>
            <person name="Goeker M."/>
        </authorList>
    </citation>
    <scope>NUCLEOTIDE SEQUENCE [LARGE SCALE GENOMIC DNA]</scope>
    <source>
        <strain evidence="2 3">DSM 18773</strain>
    </source>
</reference>
<accession>A0A316DFB1</accession>
<name>A0A316DFB1_9BACL</name>
<proteinExistence type="inferred from homology"/>
<dbReference type="PANTHER" id="PTHR18964">
    <property type="entry name" value="ROK (REPRESSOR, ORF, KINASE) FAMILY"/>
    <property type="match status" value="1"/>
</dbReference>
<dbReference type="InterPro" id="IPR043129">
    <property type="entry name" value="ATPase_NBD"/>
</dbReference>
<dbReference type="AlphaFoldDB" id="A0A316DFB1"/>
<dbReference type="CDD" id="cd24068">
    <property type="entry name" value="ASKHA_NBD_ROK_FnNanK-like"/>
    <property type="match status" value="1"/>
</dbReference>
<sequence>MKPYVIGVDIGGTKIAIGLVDEAGRVIGQHVLPTHLDNSPSVMVQQIAERIDDLLLAAEVTLEQVRGIGVGAPGPLDVKKGVFLCPPNLPTWHNYPLLEDLQSRYSVPVLIENDANAATLAEKWVGAARTNDHFIYLTISTGIGAGLYLNGNLISSIRENAGEVGHIVIDPARGRCICGQLGCLEWIASGTAIARRGSELLGRIVSTEEVFSLYRSGHPKLVALVEETFTYIGMGCVTLINLFSPERIIIGGGVSNVGNALFEAVRSYVQGCALNPSGRTTAIVPSEVGAWAGVVGAAAVVWQRGEDVRDASVSR</sequence>
<comment type="similarity">
    <text evidence="1">Belongs to the ROK (NagC/XylR) family.</text>
</comment>
<dbReference type="Gene3D" id="3.30.420.40">
    <property type="match status" value="2"/>
</dbReference>
<evidence type="ECO:0000256" key="1">
    <source>
        <dbReference type="ARBA" id="ARBA00006479"/>
    </source>
</evidence>
<evidence type="ECO:0000313" key="3">
    <source>
        <dbReference type="Proteomes" id="UP000245634"/>
    </source>
</evidence>